<sequence>MVFSCAKNKPHHLSYGIPDMDGRRFEINGNNSATFGENPSNDSITDSSGIRERAHGISEAWRRTLANRDNHSIFKGERRPSLSVKKLKHEIGVILNAEVSSASDKNVYELVQNMLFLLYEAELHKKMLNLDCKRLKDVFERDVTIIREIHAKQNIPVAITNSILDTRLPSFKMPSSGNTSALPPLSKENLNNNSKNNNRISAEHSWSCSDVATPSTSPNNVIAPPPAPALPPIPSISLPDVTKPPPPIAKASFCIASAPNSSLLSSRPISGSDSHAFPTGVHLPACATIPPWSPTKPPPAPLWNPALSIGQFSYKPSVAFQYSGPYGPPINPTQVIPECAKGYDRSQVCGEDTFKTITFGDLTMKLAFTKLLFLVMLERQRVCGRMFKQDSFEVYTRLDKRVRIILHPKCVNITFSLNTVRAQERPGGSTETSDDIVAIKKTLFPIESPAETICSEFPFFFFCYRKHAALANLTAQDPAKTNYVVCFILCDPGCLPVAFLAILAPILWDVEEQYVVENFTRVQRIRCGVHCAVFDTIALYRMKACCAVKTTKASCGASECCAHDKFINVDILETTQGHGRAAAEFQSQVSVIRVDDVSNGLIRAPQPILREKPTTPFIVLPEEARFTPLIKKSRYALDIGGTLVKLVYSTVCERADKSDCNEPEVLLNFKKFTTIECCLQFIGNNWHDRVADDVLHCTGGGSFKYAEMMHNLLGVRVQRTDEMKSLIYGCDFLLRNNEDESFTYHHEAIGIERQVYQYKPIAADSIYPFLLVNIGTGISVLKVDSPSQFQRVGGSSMGGGAFIGLGNLLTSAQNFDELLLMAEKGDHRKCDTLVCDIYGGSYDNLNLPADLIAGSFGKCSRMGKRGAAARGDHEQASEQDIAKSLLLMISNNIGQMAMLYGMRFSMKRIYFGGFFIRKHPITMRTLSYAINYWSKGNMEALFMKHEGYLGAVGAFLDTGNA</sequence>
<evidence type="ECO:0000256" key="1">
    <source>
        <dbReference type="ARBA" id="ARBA00001206"/>
    </source>
</evidence>
<reference evidence="14" key="1">
    <citation type="journal article" date="2014" name="Nat. Genet.">
        <title>Genome of the human hookworm Necator americanus.</title>
        <authorList>
            <person name="Tang Y.T."/>
            <person name="Gao X."/>
            <person name="Rosa B.A."/>
            <person name="Abubucker S."/>
            <person name="Hallsworth-Pepin K."/>
            <person name="Martin J."/>
            <person name="Tyagi R."/>
            <person name="Heizer E."/>
            <person name="Zhang X."/>
            <person name="Bhonagiri-Palsikar V."/>
            <person name="Minx P."/>
            <person name="Warren W.C."/>
            <person name="Wang Q."/>
            <person name="Zhan B."/>
            <person name="Hotez P.J."/>
            <person name="Sternberg P.W."/>
            <person name="Dougall A."/>
            <person name="Gaze S.T."/>
            <person name="Mulvenna J."/>
            <person name="Sotillo J."/>
            <person name="Ranganathan S."/>
            <person name="Rabelo E.M."/>
            <person name="Wilson R.K."/>
            <person name="Felgner P.L."/>
            <person name="Bethony J."/>
            <person name="Hawdon J.M."/>
            <person name="Gasser R.B."/>
            <person name="Loukas A."/>
            <person name="Mitreva M."/>
        </authorList>
    </citation>
    <scope>NUCLEOTIDE SEQUENCE [LARGE SCALE GENOMIC DNA]</scope>
</reference>
<dbReference type="GO" id="GO:0004594">
    <property type="term" value="F:pantothenate kinase activity"/>
    <property type="evidence" value="ECO:0007669"/>
    <property type="project" value="UniProtKB-EC"/>
</dbReference>
<evidence type="ECO:0000313" key="13">
    <source>
        <dbReference type="EMBL" id="ETN81836.1"/>
    </source>
</evidence>
<dbReference type="KEGG" id="nai:NECAME_00186"/>
<dbReference type="EMBL" id="KI658623">
    <property type="protein sequence ID" value="ETN81836.1"/>
    <property type="molecule type" value="Genomic_DNA"/>
</dbReference>
<comment type="pathway">
    <text evidence="3">Cofactor biosynthesis; coenzyme A biosynthesis; CoA from (R)-pantothenate: step 1/5.</text>
</comment>
<dbReference type="PANTHER" id="PTHR12280:SF20">
    <property type="entry name" value="4'-PHOSPHOPANTETHEINE PHOSPHATASE"/>
    <property type="match status" value="1"/>
</dbReference>
<dbReference type="CDD" id="cd24123">
    <property type="entry name" value="ASKHA_NBD_PanK-II_Pank4"/>
    <property type="match status" value="1"/>
</dbReference>
<gene>
    <name evidence="13" type="ORF">NECAME_00186</name>
</gene>
<evidence type="ECO:0000256" key="9">
    <source>
        <dbReference type="ARBA" id="ARBA00022840"/>
    </source>
</evidence>
<keyword evidence="7" id="KW-0547">Nucleotide-binding</keyword>
<keyword evidence="8 13" id="KW-0418">Kinase</keyword>
<evidence type="ECO:0000256" key="5">
    <source>
        <dbReference type="ARBA" id="ARBA00022490"/>
    </source>
</evidence>
<dbReference type="SUPFAM" id="SSF53067">
    <property type="entry name" value="Actin-like ATPase domain"/>
    <property type="match status" value="2"/>
</dbReference>
<protein>
    <recommendedName>
        <fullName evidence="4">pantothenate kinase</fullName>
        <ecNumber evidence="4">2.7.1.33</ecNumber>
    </recommendedName>
</protein>
<dbReference type="AlphaFoldDB" id="W2TL17"/>
<dbReference type="NCBIfam" id="TIGR00555">
    <property type="entry name" value="panK_eukar"/>
    <property type="match status" value="1"/>
</dbReference>
<dbReference type="EC" id="2.7.1.33" evidence="4"/>
<comment type="subcellular location">
    <subcellularLocation>
        <location evidence="2">Cytoplasm</location>
    </subcellularLocation>
</comment>
<evidence type="ECO:0000256" key="10">
    <source>
        <dbReference type="ARBA" id="ARBA00022993"/>
    </source>
</evidence>
<dbReference type="OrthoDB" id="275583at2759"/>
<dbReference type="GO" id="GO:0005524">
    <property type="term" value="F:ATP binding"/>
    <property type="evidence" value="ECO:0007669"/>
    <property type="project" value="UniProtKB-KW"/>
</dbReference>
<evidence type="ECO:0000256" key="7">
    <source>
        <dbReference type="ARBA" id="ARBA00022741"/>
    </source>
</evidence>
<proteinExistence type="inferred from homology"/>
<dbReference type="Pfam" id="PF03630">
    <property type="entry name" value="Fumble"/>
    <property type="match status" value="1"/>
</dbReference>
<accession>W2TL17</accession>
<dbReference type="Gene3D" id="3.30.420.510">
    <property type="match status" value="1"/>
</dbReference>
<dbReference type="FunFam" id="3.30.420.40:FF:000025">
    <property type="entry name" value="pantothenate kinase 2, mitochondrial"/>
    <property type="match status" value="1"/>
</dbReference>
<name>W2TL17_NECAM</name>
<organism evidence="13 14">
    <name type="scientific">Necator americanus</name>
    <name type="common">Human hookworm</name>
    <dbReference type="NCBI Taxonomy" id="51031"/>
    <lineage>
        <taxon>Eukaryota</taxon>
        <taxon>Metazoa</taxon>
        <taxon>Ecdysozoa</taxon>
        <taxon>Nematoda</taxon>
        <taxon>Chromadorea</taxon>
        <taxon>Rhabditida</taxon>
        <taxon>Rhabditina</taxon>
        <taxon>Rhabditomorpha</taxon>
        <taxon>Strongyloidea</taxon>
        <taxon>Ancylostomatidae</taxon>
        <taxon>Bunostominae</taxon>
        <taxon>Necator</taxon>
    </lineage>
</organism>
<feature type="compositionally biased region" description="Low complexity" evidence="12">
    <location>
        <begin position="185"/>
        <end position="198"/>
    </location>
</feature>
<evidence type="ECO:0000313" key="14">
    <source>
        <dbReference type="Proteomes" id="UP000053676"/>
    </source>
</evidence>
<evidence type="ECO:0000256" key="3">
    <source>
        <dbReference type="ARBA" id="ARBA00005225"/>
    </source>
</evidence>
<keyword evidence="9" id="KW-0067">ATP-binding</keyword>
<dbReference type="GO" id="GO:0005634">
    <property type="term" value="C:nucleus"/>
    <property type="evidence" value="ECO:0007669"/>
    <property type="project" value="TreeGrafter"/>
</dbReference>
<evidence type="ECO:0000256" key="2">
    <source>
        <dbReference type="ARBA" id="ARBA00004496"/>
    </source>
</evidence>
<comment type="catalytic activity">
    <reaction evidence="1">
        <text>(R)-pantothenate + ATP = (R)-4'-phosphopantothenate + ADP + H(+)</text>
        <dbReference type="Rhea" id="RHEA:16373"/>
        <dbReference type="ChEBI" id="CHEBI:10986"/>
        <dbReference type="ChEBI" id="CHEBI:15378"/>
        <dbReference type="ChEBI" id="CHEBI:29032"/>
        <dbReference type="ChEBI" id="CHEBI:30616"/>
        <dbReference type="ChEBI" id="CHEBI:456216"/>
        <dbReference type="EC" id="2.7.1.33"/>
    </reaction>
</comment>
<evidence type="ECO:0000256" key="11">
    <source>
        <dbReference type="ARBA" id="ARBA00060870"/>
    </source>
</evidence>
<dbReference type="InterPro" id="IPR043129">
    <property type="entry name" value="ATPase_NBD"/>
</dbReference>
<keyword evidence="6" id="KW-0808">Transferase</keyword>
<evidence type="ECO:0000256" key="8">
    <source>
        <dbReference type="ARBA" id="ARBA00022777"/>
    </source>
</evidence>
<dbReference type="GO" id="GO:0015937">
    <property type="term" value="P:coenzyme A biosynthetic process"/>
    <property type="evidence" value="ECO:0007669"/>
    <property type="project" value="UniProtKB-KW"/>
</dbReference>
<dbReference type="Gene3D" id="3.30.420.40">
    <property type="match status" value="1"/>
</dbReference>
<dbReference type="GO" id="GO:0005829">
    <property type="term" value="C:cytosol"/>
    <property type="evidence" value="ECO:0007669"/>
    <property type="project" value="TreeGrafter"/>
</dbReference>
<evidence type="ECO:0000256" key="6">
    <source>
        <dbReference type="ARBA" id="ARBA00022679"/>
    </source>
</evidence>
<evidence type="ECO:0000256" key="4">
    <source>
        <dbReference type="ARBA" id="ARBA00012102"/>
    </source>
</evidence>
<dbReference type="InterPro" id="IPR004567">
    <property type="entry name" value="Type_II_PanK"/>
</dbReference>
<keyword evidence="5" id="KW-0963">Cytoplasm</keyword>
<evidence type="ECO:0000256" key="12">
    <source>
        <dbReference type="SAM" id="MobiDB-lite"/>
    </source>
</evidence>
<dbReference type="Proteomes" id="UP000053676">
    <property type="component" value="Unassembled WGS sequence"/>
</dbReference>
<dbReference type="STRING" id="51031.W2TL17"/>
<keyword evidence="10" id="KW-0173">Coenzyme A biosynthesis</keyword>
<comment type="similarity">
    <text evidence="11">Belongs to the type II pantothenate kinase family.</text>
</comment>
<dbReference type="PANTHER" id="PTHR12280">
    <property type="entry name" value="PANTOTHENATE KINASE"/>
    <property type="match status" value="1"/>
</dbReference>
<feature type="region of interest" description="Disordered" evidence="12">
    <location>
        <begin position="174"/>
        <end position="199"/>
    </location>
</feature>
<keyword evidence="14" id="KW-1185">Reference proteome</keyword>